<feature type="transmembrane region" description="Helical" evidence="2">
    <location>
        <begin position="221"/>
        <end position="245"/>
    </location>
</feature>
<dbReference type="EMBL" id="JAUCGQ010000004">
    <property type="protein sequence ID" value="MDM7856553.1"/>
    <property type="molecule type" value="Genomic_DNA"/>
</dbReference>
<feature type="transmembrane region" description="Helical" evidence="2">
    <location>
        <begin position="353"/>
        <end position="371"/>
    </location>
</feature>
<accession>A0ABT7SK41</accession>
<evidence type="ECO:0000256" key="1">
    <source>
        <dbReference type="SAM" id="MobiDB-lite"/>
    </source>
</evidence>
<dbReference type="PANTHER" id="PTHR36840:SF1">
    <property type="entry name" value="BLL5714 PROTEIN"/>
    <property type="match status" value="1"/>
</dbReference>
<dbReference type="PANTHER" id="PTHR36840">
    <property type="entry name" value="BLL5714 PROTEIN"/>
    <property type="match status" value="1"/>
</dbReference>
<feature type="transmembrane region" description="Helical" evidence="2">
    <location>
        <begin position="290"/>
        <end position="313"/>
    </location>
</feature>
<feature type="transmembrane region" description="Helical" evidence="2">
    <location>
        <begin position="93"/>
        <end position="113"/>
    </location>
</feature>
<feature type="region of interest" description="Disordered" evidence="1">
    <location>
        <begin position="1"/>
        <end position="21"/>
    </location>
</feature>
<dbReference type="Pfam" id="PF06772">
    <property type="entry name" value="LtrA"/>
    <property type="match status" value="1"/>
</dbReference>
<dbReference type="Proteomes" id="UP001529338">
    <property type="component" value="Unassembled WGS sequence"/>
</dbReference>
<dbReference type="RefSeq" id="WP_289456800.1">
    <property type="nucleotide sequence ID" value="NZ_JAUCGQ010000004.1"/>
</dbReference>
<feature type="transmembrane region" description="Helical" evidence="2">
    <location>
        <begin position="377"/>
        <end position="396"/>
    </location>
</feature>
<sequence>MSPAARPHGLRRMVGRDPAETGRTATPLELLFDLTFVAAFAVTGDEAAHLVAEGQAGRAAVAFLFVAFAVCWAWVSFSWFASAFDTDDWSFRVATLVQMVGVLVVALGAPAVFDSIGHGERLDNGIVVAGYVVMRVAMLAQWARVAREDAIWRRTAVTMAASIGVAQVGWVLVAVTRPPSGVLLPALVVLYALELGGPVAAQRVGGLPPWNAHHIAERYGLFALITLGEVVLGTITAVSAVVGRAGWSVEAVLVVVAGTGLAFGMWWSFFVVPAGAILQRHRGRAWAWGYGGIVLFSAIAAMGAGLHVAAYVVEGDAAIGVPGAVLTVAVPVLVATVAYFVLYAALVRSLDPFHLVLLAGTTAVLALALGLAFAGASLGWCLVVTALAPAVVVVGYETVGYRHMDVAVEAALR</sequence>
<evidence type="ECO:0000256" key="2">
    <source>
        <dbReference type="SAM" id="Phobius"/>
    </source>
</evidence>
<feature type="transmembrane region" description="Helical" evidence="2">
    <location>
        <begin position="59"/>
        <end position="81"/>
    </location>
</feature>
<feature type="transmembrane region" description="Helical" evidence="2">
    <location>
        <begin position="155"/>
        <end position="176"/>
    </location>
</feature>
<keyword evidence="2" id="KW-1133">Transmembrane helix</keyword>
<reference evidence="3 4" key="1">
    <citation type="submission" date="2023-06" db="EMBL/GenBank/DDBJ databases">
        <title>Cellulomonas sp. MW4 Whole genome sequence.</title>
        <authorList>
            <person name="Park S."/>
        </authorList>
    </citation>
    <scope>NUCLEOTIDE SEQUENCE [LARGE SCALE GENOMIC DNA]</scope>
    <source>
        <strain evidence="3 4">MW4</strain>
    </source>
</reference>
<keyword evidence="2" id="KW-0472">Membrane</keyword>
<dbReference type="InterPro" id="IPR010640">
    <property type="entry name" value="Low_temperature_requirement_A"/>
</dbReference>
<evidence type="ECO:0000313" key="4">
    <source>
        <dbReference type="Proteomes" id="UP001529338"/>
    </source>
</evidence>
<evidence type="ECO:0000313" key="3">
    <source>
        <dbReference type="EMBL" id="MDM7856553.1"/>
    </source>
</evidence>
<protein>
    <submittedName>
        <fullName evidence="3">Low temperature requirement protein A</fullName>
    </submittedName>
</protein>
<keyword evidence="4" id="KW-1185">Reference proteome</keyword>
<name>A0ABT7SK41_9CELL</name>
<proteinExistence type="predicted"/>
<feature type="transmembrane region" description="Helical" evidence="2">
    <location>
        <begin position="319"/>
        <end position="346"/>
    </location>
</feature>
<comment type="caution">
    <text evidence="3">The sequence shown here is derived from an EMBL/GenBank/DDBJ whole genome shotgun (WGS) entry which is preliminary data.</text>
</comment>
<keyword evidence="2" id="KW-0812">Transmembrane</keyword>
<gene>
    <name evidence="3" type="ORF">QRT04_16560</name>
</gene>
<feature type="transmembrane region" description="Helical" evidence="2">
    <location>
        <begin position="251"/>
        <end position="278"/>
    </location>
</feature>
<organism evidence="3 4">
    <name type="scientific">Cellulomonas alba</name>
    <dbReference type="NCBI Taxonomy" id="3053467"/>
    <lineage>
        <taxon>Bacteria</taxon>
        <taxon>Bacillati</taxon>
        <taxon>Actinomycetota</taxon>
        <taxon>Actinomycetes</taxon>
        <taxon>Micrococcales</taxon>
        <taxon>Cellulomonadaceae</taxon>
        <taxon>Cellulomonas</taxon>
    </lineage>
</organism>
<feature type="transmembrane region" description="Helical" evidence="2">
    <location>
        <begin position="125"/>
        <end position="143"/>
    </location>
</feature>
<feature type="transmembrane region" description="Helical" evidence="2">
    <location>
        <begin position="182"/>
        <end position="201"/>
    </location>
</feature>